<dbReference type="RefSeq" id="XP_007717478.1">
    <property type="nucleotide sequence ID" value="XM_007719288.1"/>
</dbReference>
<dbReference type="EMBL" id="KI964832">
    <property type="protein sequence ID" value="EUC28227.1"/>
    <property type="molecule type" value="Genomic_DNA"/>
</dbReference>
<feature type="region of interest" description="Disordered" evidence="1">
    <location>
        <begin position="1"/>
        <end position="46"/>
    </location>
</feature>
<evidence type="ECO:0000313" key="2">
    <source>
        <dbReference type="EMBL" id="EUC28227.1"/>
    </source>
</evidence>
<dbReference type="AlphaFoldDB" id="W6XLX6"/>
<organism evidence="2 3">
    <name type="scientific">Cochliobolus carbonum (strain 26-R-13)</name>
    <name type="common">Maize leaf spot fungus</name>
    <name type="synonym">Bipolaris zeicola</name>
    <dbReference type="NCBI Taxonomy" id="930089"/>
    <lineage>
        <taxon>Eukaryota</taxon>
        <taxon>Fungi</taxon>
        <taxon>Dikarya</taxon>
        <taxon>Ascomycota</taxon>
        <taxon>Pezizomycotina</taxon>
        <taxon>Dothideomycetes</taxon>
        <taxon>Pleosporomycetidae</taxon>
        <taxon>Pleosporales</taxon>
        <taxon>Pleosporineae</taxon>
        <taxon>Pleosporaceae</taxon>
        <taxon>Bipolaris</taxon>
    </lineage>
</organism>
<dbReference type="OrthoDB" id="3692151at2759"/>
<dbReference type="HOGENOM" id="CLU_816340_0_0_1"/>
<feature type="compositionally biased region" description="Pro residues" evidence="1">
    <location>
        <begin position="30"/>
        <end position="42"/>
    </location>
</feature>
<dbReference type="KEGG" id="bze:COCCADRAFT_109723"/>
<sequence length="340" mass="39030">MRTGITSESSSQPTNNNPGEDSSPRARSPSPGPFSHLPPPEQTEPFPAFEEDEKETVPYKLDHCTQHCRRPICRRVTRGNERRSVDPGACLCFLEPPPVTEATNQVLTKPFFEEDIAVVQATYERTDKQDFIIVNLETSMTLVDMLRPSFHLDLCSRLQWDPDFTPDVLVHSSYYSAALQSANDLVGKVFVHLMILLGPVPNHTRYITVQELEQTMQSVMRLEFFWWQALWCFKQEERIPRDEDCHVRRMMKDGFVRARRRYICRKQSMGIQVMMEKLEDIVEMVVSVLVWWSEYTRQWAEDIADAESIGLDSSVASFVSALSHFASDESDTDGGDVENV</sequence>
<feature type="compositionally biased region" description="Polar residues" evidence="1">
    <location>
        <begin position="1"/>
        <end position="20"/>
    </location>
</feature>
<protein>
    <submittedName>
        <fullName evidence="2">Uncharacterized protein</fullName>
    </submittedName>
</protein>
<name>W6XLX6_COCC2</name>
<keyword evidence="3" id="KW-1185">Reference proteome</keyword>
<dbReference type="Proteomes" id="UP000053841">
    <property type="component" value="Unassembled WGS sequence"/>
</dbReference>
<reference evidence="2 3" key="1">
    <citation type="journal article" date="2013" name="PLoS Genet.">
        <title>Comparative genome structure, secondary metabolite, and effector coding capacity across Cochliobolus pathogens.</title>
        <authorList>
            <person name="Condon B.J."/>
            <person name="Leng Y."/>
            <person name="Wu D."/>
            <person name="Bushley K.E."/>
            <person name="Ohm R.A."/>
            <person name="Otillar R."/>
            <person name="Martin J."/>
            <person name="Schackwitz W."/>
            <person name="Grimwood J."/>
            <person name="MohdZainudin N."/>
            <person name="Xue C."/>
            <person name="Wang R."/>
            <person name="Manning V.A."/>
            <person name="Dhillon B."/>
            <person name="Tu Z.J."/>
            <person name="Steffenson B.J."/>
            <person name="Salamov A."/>
            <person name="Sun H."/>
            <person name="Lowry S."/>
            <person name="LaButti K."/>
            <person name="Han J."/>
            <person name="Copeland A."/>
            <person name="Lindquist E."/>
            <person name="Barry K."/>
            <person name="Schmutz J."/>
            <person name="Baker S.E."/>
            <person name="Ciuffetti L.M."/>
            <person name="Grigoriev I.V."/>
            <person name="Zhong S."/>
            <person name="Turgeon B.G."/>
        </authorList>
    </citation>
    <scope>NUCLEOTIDE SEQUENCE [LARGE SCALE GENOMIC DNA]</scope>
    <source>
        <strain evidence="2 3">26-R-13</strain>
    </source>
</reference>
<proteinExistence type="predicted"/>
<gene>
    <name evidence="2" type="ORF">COCCADRAFT_109723</name>
</gene>
<evidence type="ECO:0000313" key="3">
    <source>
        <dbReference type="Proteomes" id="UP000053841"/>
    </source>
</evidence>
<evidence type="ECO:0000256" key="1">
    <source>
        <dbReference type="SAM" id="MobiDB-lite"/>
    </source>
</evidence>
<dbReference type="GeneID" id="19143952"/>
<accession>W6XLX6</accession>